<sequence length="100" mass="11326">MAQVEGQHSWRCAVKNGVKTEGPGSYRKEGIDKENVENAQPVAQAFPDIAEDMRRIMGVFATQNLMWTPSTIFEECRREIDAKFPLGWTGLQKHCCLELV</sequence>
<keyword evidence="2" id="KW-1185">Reference proteome</keyword>
<accession>A0ABD3Q6U9</accession>
<reference evidence="1 2" key="1">
    <citation type="submission" date="2024-10" db="EMBL/GenBank/DDBJ databases">
        <title>Updated reference genomes for cyclostephanoid diatoms.</title>
        <authorList>
            <person name="Roberts W.R."/>
            <person name="Alverson A.J."/>
        </authorList>
    </citation>
    <scope>NUCLEOTIDE SEQUENCE [LARGE SCALE GENOMIC DNA]</scope>
    <source>
        <strain evidence="1 2">AJA276-08</strain>
    </source>
</reference>
<proteinExistence type="predicted"/>
<organism evidence="1 2">
    <name type="scientific">Stephanodiscus triporus</name>
    <dbReference type="NCBI Taxonomy" id="2934178"/>
    <lineage>
        <taxon>Eukaryota</taxon>
        <taxon>Sar</taxon>
        <taxon>Stramenopiles</taxon>
        <taxon>Ochrophyta</taxon>
        <taxon>Bacillariophyta</taxon>
        <taxon>Coscinodiscophyceae</taxon>
        <taxon>Thalassiosirophycidae</taxon>
        <taxon>Stephanodiscales</taxon>
        <taxon>Stephanodiscaceae</taxon>
        <taxon>Stephanodiscus</taxon>
    </lineage>
</organism>
<dbReference type="Proteomes" id="UP001530315">
    <property type="component" value="Unassembled WGS sequence"/>
</dbReference>
<dbReference type="EMBL" id="JALLAZ020000402">
    <property type="protein sequence ID" value="KAL3796040.1"/>
    <property type="molecule type" value="Genomic_DNA"/>
</dbReference>
<protein>
    <submittedName>
        <fullName evidence="1">Uncharacterized protein</fullName>
    </submittedName>
</protein>
<evidence type="ECO:0000313" key="1">
    <source>
        <dbReference type="EMBL" id="KAL3796040.1"/>
    </source>
</evidence>
<dbReference type="AlphaFoldDB" id="A0ABD3Q6U9"/>
<evidence type="ECO:0000313" key="2">
    <source>
        <dbReference type="Proteomes" id="UP001530315"/>
    </source>
</evidence>
<name>A0ABD3Q6U9_9STRA</name>
<gene>
    <name evidence="1" type="ORF">ACHAW5_007637</name>
</gene>
<comment type="caution">
    <text evidence="1">The sequence shown here is derived from an EMBL/GenBank/DDBJ whole genome shotgun (WGS) entry which is preliminary data.</text>
</comment>